<organism evidence="2 3">
    <name type="scientific">Achromobacter aloeverae</name>
    <dbReference type="NCBI Taxonomy" id="1750518"/>
    <lineage>
        <taxon>Bacteria</taxon>
        <taxon>Pseudomonadati</taxon>
        <taxon>Pseudomonadota</taxon>
        <taxon>Betaproteobacteria</taxon>
        <taxon>Burkholderiales</taxon>
        <taxon>Alcaligenaceae</taxon>
        <taxon>Achromobacter</taxon>
    </lineage>
</organism>
<accession>A0A4Q1HI10</accession>
<dbReference type="OrthoDB" id="9789942at2"/>
<name>A0A4Q1HI10_9BURK</name>
<feature type="region of interest" description="Disordered" evidence="1">
    <location>
        <begin position="164"/>
        <end position="191"/>
    </location>
</feature>
<sequence length="191" mass="21384">MAKKESMQKRLQKVRPPRVQLTYDVEKGDAIEKKELPFVVGVVGDFSAQSEAELPRLKDRKFVNVDVDNFDDVMRGLEPRAAYRVKNELTEEGGTFGVDLKFRSIEDFRPEAVVRQVEPLQKLLEIRTKLADLRNKLAGNDKLEDLLGEVLSNTEKLAQLTNEAATNGAATNEAATKDATTKADDKGDKHE</sequence>
<dbReference type="InterPro" id="IPR008312">
    <property type="entry name" value="T6SS_TssB1"/>
</dbReference>
<dbReference type="PANTHER" id="PTHR35850">
    <property type="entry name" value="CYTOPLASMIC PROTEIN-RELATED"/>
    <property type="match status" value="1"/>
</dbReference>
<dbReference type="Proteomes" id="UP000290849">
    <property type="component" value="Unassembled WGS sequence"/>
</dbReference>
<evidence type="ECO:0000313" key="2">
    <source>
        <dbReference type="EMBL" id="RXN86227.1"/>
    </source>
</evidence>
<dbReference type="PIRSF" id="PIRSF028301">
    <property type="entry name" value="UCP028301"/>
    <property type="match status" value="1"/>
</dbReference>
<reference evidence="2 3" key="1">
    <citation type="journal article" date="2017" name="Int. J. Syst. Evol. Microbiol.">
        <title>Achromobacter aloeverae sp. nov., isolated from the root of Aloe vera (L.) Burm.f.</title>
        <authorList>
            <person name="Kuncharoen N."/>
            <person name="Muramatsu Y."/>
            <person name="Shibata C."/>
            <person name="Kamakura Y."/>
            <person name="Nakagawa Y."/>
            <person name="Tanasupawat S."/>
        </authorList>
    </citation>
    <scope>NUCLEOTIDE SEQUENCE [LARGE SCALE GENOMIC DNA]</scope>
    <source>
        <strain evidence="2 3">AVA-1</strain>
    </source>
</reference>
<evidence type="ECO:0000313" key="3">
    <source>
        <dbReference type="Proteomes" id="UP000290849"/>
    </source>
</evidence>
<feature type="compositionally biased region" description="Low complexity" evidence="1">
    <location>
        <begin position="164"/>
        <end position="174"/>
    </location>
</feature>
<protein>
    <submittedName>
        <fullName evidence="2">Type VI secretion system contractile sheath small subunit</fullName>
    </submittedName>
</protein>
<gene>
    <name evidence="2" type="primary">tssB</name>
    <name evidence="2" type="ORF">C7R54_21120</name>
</gene>
<dbReference type="RefSeq" id="WP_129152396.1">
    <property type="nucleotide sequence ID" value="NZ_JBHSDO010000017.1"/>
</dbReference>
<dbReference type="EMBL" id="PYAL01000006">
    <property type="protein sequence ID" value="RXN86227.1"/>
    <property type="molecule type" value="Genomic_DNA"/>
</dbReference>
<comment type="caution">
    <text evidence="2">The sequence shown here is derived from an EMBL/GenBank/DDBJ whole genome shotgun (WGS) entry which is preliminary data.</text>
</comment>
<dbReference type="Pfam" id="PF05591">
    <property type="entry name" value="T6SS_VipA"/>
    <property type="match status" value="1"/>
</dbReference>
<dbReference type="PANTHER" id="PTHR35850:SF1">
    <property type="entry name" value="TYPE VI SECRETION SYSTEM SHEATH PROTEIN TSSB1"/>
    <property type="match status" value="1"/>
</dbReference>
<dbReference type="NCBIfam" id="TIGR03358">
    <property type="entry name" value="VI_chp_5"/>
    <property type="match status" value="1"/>
</dbReference>
<dbReference type="AlphaFoldDB" id="A0A4Q1HI10"/>
<evidence type="ECO:0000256" key="1">
    <source>
        <dbReference type="SAM" id="MobiDB-lite"/>
    </source>
</evidence>
<keyword evidence="3" id="KW-1185">Reference proteome</keyword>
<feature type="compositionally biased region" description="Basic and acidic residues" evidence="1">
    <location>
        <begin position="175"/>
        <end position="191"/>
    </location>
</feature>
<proteinExistence type="predicted"/>